<dbReference type="eggNOG" id="COG3396">
    <property type="taxonomic scope" value="Bacteria"/>
</dbReference>
<dbReference type="Proteomes" id="UP000027345">
    <property type="component" value="Unassembled WGS sequence"/>
</dbReference>
<name>A0A066U9M3_9PSEU</name>
<dbReference type="OrthoDB" id="786532at2"/>
<reference evidence="1 2" key="1">
    <citation type="submission" date="2014-05" db="EMBL/GenBank/DDBJ databases">
        <title>Draft genome sequence of Amycolatopsis rifamycinica DSM 46095.</title>
        <authorList>
            <person name="Lal R."/>
            <person name="Saxena A."/>
            <person name="Kumari R."/>
            <person name="Mukherjee U."/>
            <person name="Singh P."/>
            <person name="Sangwan N."/>
            <person name="Mahato N.K."/>
        </authorList>
    </citation>
    <scope>NUCLEOTIDE SEQUENCE [LARGE SCALE GENOMIC DNA]</scope>
    <source>
        <strain evidence="1 2">DSM 46095</strain>
    </source>
</reference>
<sequence>MGVEAQDRDVTAARLLKSSAKNSYDPYVDIDWDAPLAEGKAYMPLERVSLYGTDLWAKLTPEQRIELSKHEIASIMSVGLWFEIVLMQLLARYVFDLDARTEHAQYAMTEIGDETRHSVMFARTAERLGVPRYGVPKVVHRAAKVFGATAAGPSMFASVLVAEETTDRLQRSMMDDDGIQPLIRSVNRIHVVEEARHVRFAKEEVLRETPKLSKAALQRHRLRTALVAFGVIDSMVDPRIYRSVGIDPRAGRAAALANPHFHETRRWMAEKIVPFLRDAGLIGGRSEGIWRRAHLL</sequence>
<dbReference type="Pfam" id="PF11583">
    <property type="entry name" value="AurF"/>
    <property type="match status" value="1"/>
</dbReference>
<gene>
    <name evidence="1" type="ORF">DV20_18330</name>
</gene>
<dbReference type="STRING" id="287986.DV20_18330"/>
<evidence type="ECO:0000313" key="1">
    <source>
        <dbReference type="EMBL" id="KDN20809.1"/>
    </source>
</evidence>
<evidence type="ECO:0000313" key="2">
    <source>
        <dbReference type="Proteomes" id="UP000027345"/>
    </source>
</evidence>
<dbReference type="AlphaFoldDB" id="A0A066U9M3"/>
<organism evidence="1 2">
    <name type="scientific">Amycolatopsis rifamycinica</name>
    <dbReference type="NCBI Taxonomy" id="287986"/>
    <lineage>
        <taxon>Bacteria</taxon>
        <taxon>Bacillati</taxon>
        <taxon>Actinomycetota</taxon>
        <taxon>Actinomycetes</taxon>
        <taxon>Pseudonocardiales</taxon>
        <taxon>Pseudonocardiaceae</taxon>
        <taxon>Amycolatopsis</taxon>
    </lineage>
</organism>
<accession>A0A066U9M3</accession>
<keyword evidence="2" id="KW-1185">Reference proteome</keyword>
<dbReference type="RefSeq" id="WP_043781739.1">
    <property type="nucleotide sequence ID" value="NZ_JMQI01000038.1"/>
</dbReference>
<dbReference type="InterPro" id="IPR012348">
    <property type="entry name" value="RNR-like"/>
</dbReference>
<dbReference type="GO" id="GO:0016491">
    <property type="term" value="F:oxidoreductase activity"/>
    <property type="evidence" value="ECO:0007669"/>
    <property type="project" value="InterPro"/>
</dbReference>
<dbReference type="Gene3D" id="1.10.620.20">
    <property type="entry name" value="Ribonucleotide Reductase, subunit A"/>
    <property type="match status" value="1"/>
</dbReference>
<protein>
    <submittedName>
        <fullName evidence="1">Membrane protein</fullName>
    </submittedName>
</protein>
<dbReference type="EMBL" id="JMQI01000038">
    <property type="protein sequence ID" value="KDN20809.1"/>
    <property type="molecule type" value="Genomic_DNA"/>
</dbReference>
<dbReference type="InterPro" id="IPR009078">
    <property type="entry name" value="Ferritin-like_SF"/>
</dbReference>
<dbReference type="SUPFAM" id="SSF47240">
    <property type="entry name" value="Ferritin-like"/>
    <property type="match status" value="1"/>
</dbReference>
<proteinExistence type="predicted"/>
<comment type="caution">
    <text evidence="1">The sequence shown here is derived from an EMBL/GenBank/DDBJ whole genome shotgun (WGS) entry which is preliminary data.</text>
</comment>
<dbReference type="InterPro" id="IPR025859">
    <property type="entry name" value="AurF/CmlI"/>
</dbReference>